<dbReference type="GO" id="GO:0016887">
    <property type="term" value="F:ATP hydrolysis activity"/>
    <property type="evidence" value="ECO:0007669"/>
    <property type="project" value="InterPro"/>
</dbReference>
<accession>A0A3S3V7H3</accession>
<name>A0A3S3V7H3_9SPHI</name>
<dbReference type="Gene3D" id="3.40.50.300">
    <property type="entry name" value="P-loop containing nucleotide triphosphate hydrolases"/>
    <property type="match status" value="1"/>
</dbReference>
<dbReference type="Pfam" id="PF13476">
    <property type="entry name" value="AAA_23"/>
    <property type="match status" value="1"/>
</dbReference>
<evidence type="ECO:0000313" key="4">
    <source>
        <dbReference type="Proteomes" id="UP000286701"/>
    </source>
</evidence>
<keyword evidence="3" id="KW-0547">Nucleotide-binding</keyword>
<evidence type="ECO:0000313" key="3">
    <source>
        <dbReference type="EMBL" id="RWY57532.1"/>
    </source>
</evidence>
<dbReference type="SUPFAM" id="SSF52540">
    <property type="entry name" value="P-loop containing nucleoside triphosphate hydrolases"/>
    <property type="match status" value="1"/>
</dbReference>
<feature type="coiled-coil region" evidence="1">
    <location>
        <begin position="480"/>
        <end position="507"/>
    </location>
</feature>
<dbReference type="InterPro" id="IPR027417">
    <property type="entry name" value="P-loop_NTPase"/>
</dbReference>
<keyword evidence="3" id="KW-0067">ATP-binding</keyword>
<dbReference type="GO" id="GO:0005524">
    <property type="term" value="F:ATP binding"/>
    <property type="evidence" value="ECO:0007669"/>
    <property type="project" value="UniProtKB-KW"/>
</dbReference>
<organism evidence="3 4">
    <name type="scientific">Mucilaginibacter gilvus</name>
    <dbReference type="NCBI Taxonomy" id="2305909"/>
    <lineage>
        <taxon>Bacteria</taxon>
        <taxon>Pseudomonadati</taxon>
        <taxon>Bacteroidota</taxon>
        <taxon>Sphingobacteriia</taxon>
        <taxon>Sphingobacteriales</taxon>
        <taxon>Sphingobacteriaceae</taxon>
        <taxon>Mucilaginibacter</taxon>
    </lineage>
</organism>
<keyword evidence="4" id="KW-1185">Reference proteome</keyword>
<dbReference type="GO" id="GO:0006302">
    <property type="term" value="P:double-strand break repair"/>
    <property type="evidence" value="ECO:0007669"/>
    <property type="project" value="InterPro"/>
</dbReference>
<keyword evidence="1" id="KW-0175">Coiled coil</keyword>
<proteinExistence type="predicted"/>
<dbReference type="EMBL" id="SBIW01000001">
    <property type="protein sequence ID" value="RWY57532.1"/>
    <property type="molecule type" value="Genomic_DNA"/>
</dbReference>
<gene>
    <name evidence="3" type="ORF">EPL05_03105</name>
</gene>
<protein>
    <submittedName>
        <fullName evidence="3">ATP-binding cassette domain-containing protein</fullName>
    </submittedName>
</protein>
<reference evidence="3 4" key="1">
    <citation type="submission" date="2019-01" db="EMBL/GenBank/DDBJ databases">
        <title>Mucilaginibacter antarcticum sp. nov., isolated from antarctic soil.</title>
        <authorList>
            <person name="Yan Y.-Q."/>
            <person name="Du Z.-J."/>
        </authorList>
    </citation>
    <scope>NUCLEOTIDE SEQUENCE [LARGE SCALE GENOMIC DNA]</scope>
    <source>
        <strain evidence="3 4">F01003</strain>
    </source>
</reference>
<dbReference type="AlphaFoldDB" id="A0A3S3V7H3"/>
<dbReference type="RefSeq" id="WP_128532038.1">
    <property type="nucleotide sequence ID" value="NZ_SBIW01000001.1"/>
</dbReference>
<dbReference type="Proteomes" id="UP000286701">
    <property type="component" value="Unassembled WGS sequence"/>
</dbReference>
<comment type="caution">
    <text evidence="3">The sequence shown here is derived from an EMBL/GenBank/DDBJ whole genome shotgun (WGS) entry which is preliminary data.</text>
</comment>
<dbReference type="InterPro" id="IPR038729">
    <property type="entry name" value="Rad50/SbcC_AAA"/>
</dbReference>
<evidence type="ECO:0000259" key="2">
    <source>
        <dbReference type="Pfam" id="PF13476"/>
    </source>
</evidence>
<evidence type="ECO:0000256" key="1">
    <source>
        <dbReference type="SAM" id="Coils"/>
    </source>
</evidence>
<sequence>MRITDIYIKNYRAFYGEYHITLDKGGKNLMVYGENGSGKSSLFTALQSFFKASIGKVEVEENIFIPVSQKNTASIRIKIRENADATVTQEFEVDTVNKEIISGDKSLIANANKVKGFFDYRSLLKTHIDHDSNVNLFKILVKEILYHSINRFSTEEIGREWDNIYNDIYNKKQTKKQQNAIRDYLKNKFNPGLKILLADIEKDVNTFMSYFGNNIIIKLNFDKVEYTGRRGIIGNNIDLEIEFVKKHIPKHQFFLNEARLSALAISVYLASIKVNPLTGALKILVLDDLLIGLDMSNRLPLLSILKNHFIDIKQSEQFQIVMTTYDKVWFDLVSNYFGSEKWNYIEIYSKKLIDEDFEFPIIKNTLGYIEKAKYYLLEKDNKASAVYIRTEFERIVMNICEKKVLQVSYKIRQKDFKTEDFWEAITKQTDLDPALVKEIETHRSTVMNPFSHYDLEKPEFEKELTNTIVAIEKLKNINIKDLNKITIDDLKKKAEDLEKKLIAKQIVTDRLRDIIKKKP</sequence>
<feature type="domain" description="Rad50/SbcC-type AAA" evidence="2">
    <location>
        <begin position="6"/>
        <end position="185"/>
    </location>
</feature>
<dbReference type="OrthoDB" id="1023918at2"/>